<proteinExistence type="predicted"/>
<keyword evidence="4" id="KW-0472">Membrane</keyword>
<dbReference type="InterPro" id="IPR001452">
    <property type="entry name" value="SH3_domain"/>
</dbReference>
<comment type="caution">
    <text evidence="6">The sequence shown here is derived from an EMBL/GenBank/DDBJ whole genome shotgun (WGS) entry which is preliminary data.</text>
</comment>
<evidence type="ECO:0000256" key="3">
    <source>
        <dbReference type="SAM" id="MobiDB-lite"/>
    </source>
</evidence>
<dbReference type="SMART" id="SM00326">
    <property type="entry name" value="SH3"/>
    <property type="match status" value="1"/>
</dbReference>
<evidence type="ECO:0000259" key="5">
    <source>
        <dbReference type="PROSITE" id="PS50002"/>
    </source>
</evidence>
<sequence>MSLCLPLAGSTACPDFAGLSAFIPANIAAQVTFTSVTEFDNYIKATSDFSVGTSFYNALIGATYNCPGFDGTGFRYYQTANCANFVGQGIGAIADGATTPCNPVGTVMPICTSSINGFITAYAKVFGNTAVCPNGENSLAASIPQPLVGYIASNYFTTGGSCVVGEVAEAQNCGFRTAAEATKFCAADVTNDPCCPKKTTAAAAATNAPQATSQVAPPTTAGTGSSSSSGGISTNTIIYIGAGAGGSLLIIIAIVVYCCCIKKKAPPKSLDEFEKQNIPMQKVGSKANLQGAPMGVSQPPKGSNIHTAMFNYTAQMPDEINTLAGDKVAVKHEYDDGWGFGMNLRTRQEGSFPLDLLDGFGEQQMHHQQQPQQHTRSFPSRFPWSKAATTAATTATSSA</sequence>
<dbReference type="Proteomes" id="UP000193642">
    <property type="component" value="Unassembled WGS sequence"/>
</dbReference>
<dbReference type="AlphaFoldDB" id="A0A1Y2D3P9"/>
<dbReference type="STRING" id="329046.A0A1Y2D3P9"/>
<dbReference type="EMBL" id="MCGO01000001">
    <property type="protein sequence ID" value="ORY53726.1"/>
    <property type="molecule type" value="Genomic_DNA"/>
</dbReference>
<feature type="compositionally biased region" description="Low complexity" evidence="3">
    <location>
        <begin position="387"/>
        <end position="399"/>
    </location>
</feature>
<keyword evidence="1 2" id="KW-0728">SH3 domain</keyword>
<keyword evidence="7" id="KW-1185">Reference proteome</keyword>
<accession>A0A1Y2D3P9</accession>
<feature type="domain" description="SH3" evidence="5">
    <location>
        <begin position="301"/>
        <end position="362"/>
    </location>
</feature>
<dbReference type="OrthoDB" id="5340910at2759"/>
<dbReference type="InterPro" id="IPR036028">
    <property type="entry name" value="SH3-like_dom_sf"/>
</dbReference>
<keyword evidence="4" id="KW-0812">Transmembrane</keyword>
<feature type="compositionally biased region" description="Low complexity" evidence="3">
    <location>
        <begin position="219"/>
        <end position="230"/>
    </location>
</feature>
<reference evidence="6 7" key="1">
    <citation type="submission" date="2016-07" db="EMBL/GenBank/DDBJ databases">
        <title>Pervasive Adenine N6-methylation of Active Genes in Fungi.</title>
        <authorList>
            <consortium name="DOE Joint Genome Institute"/>
            <person name="Mondo S.J."/>
            <person name="Dannebaum R.O."/>
            <person name="Kuo R.C."/>
            <person name="Labutti K."/>
            <person name="Haridas S."/>
            <person name="Kuo A."/>
            <person name="Salamov A."/>
            <person name="Ahrendt S.R."/>
            <person name="Lipzen A."/>
            <person name="Sullivan W."/>
            <person name="Andreopoulos W.B."/>
            <person name="Clum A."/>
            <person name="Lindquist E."/>
            <person name="Daum C."/>
            <person name="Ramamoorthy G.K."/>
            <person name="Gryganskyi A."/>
            <person name="Culley D."/>
            <person name="Magnuson J.K."/>
            <person name="James T.Y."/>
            <person name="O'Malley M.A."/>
            <person name="Stajich J.E."/>
            <person name="Spatafora J.W."/>
            <person name="Visel A."/>
            <person name="Grigoriev I.V."/>
        </authorList>
    </citation>
    <scope>NUCLEOTIDE SEQUENCE [LARGE SCALE GENOMIC DNA]</scope>
    <source>
        <strain evidence="6 7">JEL800</strain>
    </source>
</reference>
<dbReference type="Pfam" id="PF00018">
    <property type="entry name" value="SH3_1"/>
    <property type="match status" value="1"/>
</dbReference>
<evidence type="ECO:0000256" key="1">
    <source>
        <dbReference type="ARBA" id="ARBA00022443"/>
    </source>
</evidence>
<gene>
    <name evidence="6" type="ORF">BCR33DRAFT_6982</name>
</gene>
<dbReference type="SUPFAM" id="SSF50044">
    <property type="entry name" value="SH3-domain"/>
    <property type="match status" value="1"/>
</dbReference>
<feature type="region of interest" description="Disordered" evidence="3">
    <location>
        <begin position="363"/>
        <end position="399"/>
    </location>
</feature>
<evidence type="ECO:0000313" key="6">
    <source>
        <dbReference type="EMBL" id="ORY53726.1"/>
    </source>
</evidence>
<feature type="transmembrane region" description="Helical" evidence="4">
    <location>
        <begin position="237"/>
        <end position="260"/>
    </location>
</feature>
<feature type="region of interest" description="Disordered" evidence="3">
    <location>
        <begin position="206"/>
        <end position="230"/>
    </location>
</feature>
<organism evidence="6 7">
    <name type="scientific">Rhizoclosmatium globosum</name>
    <dbReference type="NCBI Taxonomy" id="329046"/>
    <lineage>
        <taxon>Eukaryota</taxon>
        <taxon>Fungi</taxon>
        <taxon>Fungi incertae sedis</taxon>
        <taxon>Chytridiomycota</taxon>
        <taxon>Chytridiomycota incertae sedis</taxon>
        <taxon>Chytridiomycetes</taxon>
        <taxon>Chytridiales</taxon>
        <taxon>Chytriomycetaceae</taxon>
        <taxon>Rhizoclosmatium</taxon>
    </lineage>
</organism>
<evidence type="ECO:0000313" key="7">
    <source>
        <dbReference type="Proteomes" id="UP000193642"/>
    </source>
</evidence>
<protein>
    <recommendedName>
        <fullName evidence="5">SH3 domain-containing protein</fullName>
    </recommendedName>
</protein>
<dbReference type="PROSITE" id="PS50002">
    <property type="entry name" value="SH3"/>
    <property type="match status" value="1"/>
</dbReference>
<evidence type="ECO:0000256" key="2">
    <source>
        <dbReference type="PROSITE-ProRule" id="PRU00192"/>
    </source>
</evidence>
<name>A0A1Y2D3P9_9FUNG</name>
<evidence type="ECO:0000256" key="4">
    <source>
        <dbReference type="SAM" id="Phobius"/>
    </source>
</evidence>
<dbReference type="Gene3D" id="2.30.30.40">
    <property type="entry name" value="SH3 Domains"/>
    <property type="match status" value="1"/>
</dbReference>
<keyword evidence="4" id="KW-1133">Transmembrane helix</keyword>